<keyword evidence="2" id="KW-1185">Reference proteome</keyword>
<sequence length="96" mass="10613">MPNIFSTVHNKSQTDDILEVSPRPGSLLIGGNRLIGVMLLSAMMGSGERYISLSDEVETARSKLVLCARSPVFSKCSKNGRTPKRIYQSFYSMGRE</sequence>
<gene>
    <name evidence="1" type="ORF">CEXT_244361</name>
</gene>
<accession>A0AAV4T210</accession>
<reference evidence="1 2" key="1">
    <citation type="submission" date="2021-06" db="EMBL/GenBank/DDBJ databases">
        <title>Caerostris extrusa draft genome.</title>
        <authorList>
            <person name="Kono N."/>
            <person name="Arakawa K."/>
        </authorList>
    </citation>
    <scope>NUCLEOTIDE SEQUENCE [LARGE SCALE GENOMIC DNA]</scope>
</reference>
<protein>
    <submittedName>
        <fullName evidence="1">Uncharacterized protein</fullName>
    </submittedName>
</protein>
<dbReference type="EMBL" id="BPLR01010471">
    <property type="protein sequence ID" value="GIY39486.1"/>
    <property type="molecule type" value="Genomic_DNA"/>
</dbReference>
<dbReference type="Proteomes" id="UP001054945">
    <property type="component" value="Unassembled WGS sequence"/>
</dbReference>
<name>A0AAV4T210_CAEEX</name>
<organism evidence="1 2">
    <name type="scientific">Caerostris extrusa</name>
    <name type="common">Bark spider</name>
    <name type="synonym">Caerostris bankana</name>
    <dbReference type="NCBI Taxonomy" id="172846"/>
    <lineage>
        <taxon>Eukaryota</taxon>
        <taxon>Metazoa</taxon>
        <taxon>Ecdysozoa</taxon>
        <taxon>Arthropoda</taxon>
        <taxon>Chelicerata</taxon>
        <taxon>Arachnida</taxon>
        <taxon>Araneae</taxon>
        <taxon>Araneomorphae</taxon>
        <taxon>Entelegynae</taxon>
        <taxon>Araneoidea</taxon>
        <taxon>Araneidae</taxon>
        <taxon>Caerostris</taxon>
    </lineage>
</organism>
<evidence type="ECO:0000313" key="2">
    <source>
        <dbReference type="Proteomes" id="UP001054945"/>
    </source>
</evidence>
<dbReference type="AlphaFoldDB" id="A0AAV4T210"/>
<comment type="caution">
    <text evidence="1">The sequence shown here is derived from an EMBL/GenBank/DDBJ whole genome shotgun (WGS) entry which is preliminary data.</text>
</comment>
<proteinExistence type="predicted"/>
<evidence type="ECO:0000313" key="1">
    <source>
        <dbReference type="EMBL" id="GIY39486.1"/>
    </source>
</evidence>